<evidence type="ECO:0000313" key="2">
    <source>
        <dbReference type="Proteomes" id="UP000811246"/>
    </source>
</evidence>
<gene>
    <name evidence="1" type="ORF">I3842_07G077500</name>
</gene>
<accession>A0A922EJQ2</accession>
<name>A0A922EJQ2_CARIL</name>
<comment type="caution">
    <text evidence="1">The sequence shown here is derived from an EMBL/GenBank/DDBJ whole genome shotgun (WGS) entry which is preliminary data.</text>
</comment>
<proteinExistence type="predicted"/>
<dbReference type="AlphaFoldDB" id="A0A922EJQ2"/>
<dbReference type="Proteomes" id="UP000811246">
    <property type="component" value="Chromosome 7"/>
</dbReference>
<protein>
    <submittedName>
        <fullName evidence="1">Uncharacterized protein</fullName>
    </submittedName>
</protein>
<reference evidence="1" key="1">
    <citation type="submission" date="2021-01" db="EMBL/GenBank/DDBJ databases">
        <authorList>
            <person name="Lovell J.T."/>
            <person name="Bentley N."/>
            <person name="Bhattarai G."/>
            <person name="Jenkins J.W."/>
            <person name="Sreedasyam A."/>
            <person name="Alarcon Y."/>
            <person name="Bock C."/>
            <person name="Boston L."/>
            <person name="Carlson J."/>
            <person name="Cervantes K."/>
            <person name="Clermont K."/>
            <person name="Krom N."/>
            <person name="Kubenka K."/>
            <person name="Mamidi S."/>
            <person name="Mattison C."/>
            <person name="Monteros M."/>
            <person name="Pisani C."/>
            <person name="Plott C."/>
            <person name="Rajasekar S."/>
            <person name="Rhein H.S."/>
            <person name="Rohla C."/>
            <person name="Song M."/>
            <person name="Hilaire R.S."/>
            <person name="Shu S."/>
            <person name="Wells L."/>
            <person name="Wang X."/>
            <person name="Webber J."/>
            <person name="Heerema R.J."/>
            <person name="Klein P."/>
            <person name="Conner P."/>
            <person name="Grauke L."/>
            <person name="Grimwood J."/>
            <person name="Schmutz J."/>
            <person name="Randall J.J."/>
        </authorList>
    </citation>
    <scope>NUCLEOTIDE SEQUENCE</scope>
    <source>
        <tissue evidence="1">Leaf</tissue>
    </source>
</reference>
<dbReference type="EMBL" id="CM031831">
    <property type="protein sequence ID" value="KAG6703316.1"/>
    <property type="molecule type" value="Genomic_DNA"/>
</dbReference>
<sequence length="107" mass="12348">MSNAFQRYKGQCHAHYQKFSTTTEACQNPFHAMPPNEWEKVCDLFEDSAYQQGKNPVDYDLTKLYAKVHKNRNGVWSNPEVEANYDKMKSFKDIAADPSDESSFNDA</sequence>
<organism evidence="1 2">
    <name type="scientific">Carya illinoinensis</name>
    <name type="common">Pecan</name>
    <dbReference type="NCBI Taxonomy" id="32201"/>
    <lineage>
        <taxon>Eukaryota</taxon>
        <taxon>Viridiplantae</taxon>
        <taxon>Streptophyta</taxon>
        <taxon>Embryophyta</taxon>
        <taxon>Tracheophyta</taxon>
        <taxon>Spermatophyta</taxon>
        <taxon>Magnoliopsida</taxon>
        <taxon>eudicotyledons</taxon>
        <taxon>Gunneridae</taxon>
        <taxon>Pentapetalae</taxon>
        <taxon>rosids</taxon>
        <taxon>fabids</taxon>
        <taxon>Fagales</taxon>
        <taxon>Juglandaceae</taxon>
        <taxon>Carya</taxon>
    </lineage>
</organism>
<evidence type="ECO:0000313" key="1">
    <source>
        <dbReference type="EMBL" id="KAG6703316.1"/>
    </source>
</evidence>